<evidence type="ECO:0000256" key="1">
    <source>
        <dbReference type="SAM" id="Phobius"/>
    </source>
</evidence>
<protein>
    <submittedName>
        <fullName evidence="2">Uncharacterized protein</fullName>
    </submittedName>
</protein>
<proteinExistence type="predicted"/>
<keyword evidence="1" id="KW-0472">Membrane</keyword>
<reference evidence="2 3" key="1">
    <citation type="journal article" date="2021" name="Angew. Chem. Int. Ed. Engl.">
        <title>A novel family of nonribosomal peptides modulate collective behavior in Pseudovibrio bacteria isolated from marine sponges.</title>
        <authorList>
            <person name="Ioca L.P."/>
            <person name="Dai Y."/>
            <person name="Kunakom S."/>
            <person name="Diaz-Espinosa J."/>
            <person name="Krunic A."/>
            <person name="Crnkovic C.M."/>
            <person name="Orjala J."/>
            <person name="Sanchez L.M."/>
            <person name="Ferreira A.G."/>
            <person name="Berlinck R.G.S."/>
            <person name="Eustaquio A.S."/>
        </authorList>
    </citation>
    <scope>NUCLEOTIDE SEQUENCE [LARGE SCALE GENOMIC DNA]</scope>
    <source>
        <strain evidence="2 3">Ab134</strain>
    </source>
</reference>
<gene>
    <name evidence="2" type="ORF">KGB56_05230</name>
</gene>
<evidence type="ECO:0000313" key="2">
    <source>
        <dbReference type="EMBL" id="QUS56826.1"/>
    </source>
</evidence>
<keyword evidence="3" id="KW-1185">Reference proteome</keyword>
<feature type="transmembrane region" description="Helical" evidence="1">
    <location>
        <begin position="62"/>
        <end position="86"/>
    </location>
</feature>
<dbReference type="EMBL" id="CP074126">
    <property type="protein sequence ID" value="QUS56826.1"/>
    <property type="molecule type" value="Genomic_DNA"/>
</dbReference>
<keyword evidence="1" id="KW-0812">Transmembrane</keyword>
<name>A0ABX8AT33_9HYPH</name>
<evidence type="ECO:0000313" key="3">
    <source>
        <dbReference type="Proteomes" id="UP000680706"/>
    </source>
</evidence>
<dbReference type="RefSeq" id="WP_075700290.1">
    <property type="nucleotide sequence ID" value="NZ_CP074126.1"/>
</dbReference>
<dbReference type="Proteomes" id="UP000680706">
    <property type="component" value="Chromosome"/>
</dbReference>
<sequence>MMQQDFQEELETYKISTAGPQFYWTIGGGFLFFNLVTVIVLFKYPEVLKLDFERFSTANPKLIFSFLLVGVVNLLMVLAITVALLYKKKMYIEVSTYDISAPDFLTPKIPYISIKAVYHGYIDLSSRSPNLLRTKRPLSMPNEVILIRHDLSEHLPDKHHYWRQRFSYEGAQEFILADTIEADGAWLAGVIASRANTVVSPIPSSS</sequence>
<feature type="transmembrane region" description="Helical" evidence="1">
    <location>
        <begin position="21"/>
        <end position="42"/>
    </location>
</feature>
<keyword evidence="1" id="KW-1133">Transmembrane helix</keyword>
<accession>A0ABX8AT33</accession>
<organism evidence="2 3">
    <name type="scientific">Pseudovibrio brasiliensis</name>
    <dbReference type="NCBI Taxonomy" id="1898042"/>
    <lineage>
        <taxon>Bacteria</taxon>
        <taxon>Pseudomonadati</taxon>
        <taxon>Pseudomonadota</taxon>
        <taxon>Alphaproteobacteria</taxon>
        <taxon>Hyphomicrobiales</taxon>
        <taxon>Stappiaceae</taxon>
        <taxon>Pseudovibrio</taxon>
    </lineage>
</organism>